<dbReference type="EMBL" id="JAGIZQ010000004">
    <property type="protein sequence ID" value="KAH6632682.1"/>
    <property type="molecule type" value="Genomic_DNA"/>
</dbReference>
<name>A0ACB7P9L0_9PEZI</name>
<comment type="caution">
    <text evidence="1">The sequence shown here is derived from an EMBL/GenBank/DDBJ whole genome shotgun (WGS) entry which is preliminary data.</text>
</comment>
<gene>
    <name evidence="1" type="ORF">F5144DRAFT_593390</name>
</gene>
<dbReference type="Proteomes" id="UP000724584">
    <property type="component" value="Unassembled WGS sequence"/>
</dbReference>
<evidence type="ECO:0000313" key="1">
    <source>
        <dbReference type="EMBL" id="KAH6632682.1"/>
    </source>
</evidence>
<organism evidence="1 2">
    <name type="scientific">Chaetomium tenue</name>
    <dbReference type="NCBI Taxonomy" id="1854479"/>
    <lineage>
        <taxon>Eukaryota</taxon>
        <taxon>Fungi</taxon>
        <taxon>Dikarya</taxon>
        <taxon>Ascomycota</taxon>
        <taxon>Pezizomycotina</taxon>
        <taxon>Sordariomycetes</taxon>
        <taxon>Sordariomycetidae</taxon>
        <taxon>Sordariales</taxon>
        <taxon>Chaetomiaceae</taxon>
        <taxon>Chaetomium</taxon>
    </lineage>
</organism>
<sequence>MPSRMRLRESSLLKVPGRYQEDLGPSRADRPLFAHPDVPFNPALSRHCAHPSLPLDYEGVGPSEAVRARLLAADEAAAAAEEHDDEEEEEAEEESVVVMADGEESWGVGNNDQDIETSGSDSDSEGQGAQPAPPAPSAATPGPTTTRAGTTPPAQLAGGGQPSWGDLSDGIKFAITCDMARTRPLSRAVQSLDLNHVEIKSLLGLITEERKKQRKWARLLAQHPHSAEVPSAEELAPLCPINEGITAGEVRRGRAFLKFLGLGGVAARLGFWEGTGADFHEVQIDGGCRHLVDDFSFLAGGEGEDSSARRLLDLKEGELLLRLDPPADTINPLRLRPGAPLVRAKKLGLARVPRSGGLHPMNYTVGGKSGRRYSTLDKSDWPAWEALYDAGVIPGTSLAVFTAHSLVPSEVTFLTEEELEALNAAHPTGGMLGSSPVADVSLDYDEGLNSQHQPGRWADPHTNAPHNGYVNPFEDDSPLDIFGDNTSSVSGSAPAVPPSAPGDEPASSRTIAEDDDDDDDEDDDDEMGSGAIPQPARITSALRVPGPGILARPRPRLGPNVVYGAMPASLERTNLPEADPIAAAIPRLSMERVRSTEDDPIADSLSRFRRMQHPVLGQQAPEVAARIDQLTAAAPRQVHFEDELLPPRSPPRPRVPALVVEAPTDEEEEFESEEEDFSLSGRRGGPRPRTDDPDDGDYRPAARRPRPRAPRARASETRKRTRAESPPKSPANKSSKRPRSGRGPGRPRKYPLPTPPDPNLLMPPPTTTRGRRQSSNTSRRRSPATPRAPRRPSAQPAIPQPPTTQGTENPSNAPTASNNTGPQEEPVIFVRQAPTTEGPQNPSNTPAANDDAGPENPPLNRPSAEPTPANPVPRPPKRSYTRRKPANEDGEEGQRAPKRSYTRRKPANEDGEEGESAPKRSYTRRKPANEDGEEGEPAPERSYTRRKPANEDGEEGEDAAKKRAPRKKREPKLDENGEPIQRKKSRPKRGGPNFSCDGTKRMRSTEGEEMTRAEFEERFTRAELTYRPGGNFGGGTFQVNATGVIWSFAPPPDYTPSERTVRRARKLDTARDTDDTNTSNSQPETDGETGAAVVPQPTPTPASSAGLATHPSLYTGSSNPQALTSITQQQQQQHHHRPTTRRSPQTRTQAPALSRRAPYPPTHARPTAPDPPPPIHLDCRPCCCSRPNHASARSIPNHALLRPTDHPPAGARTRSRPPRSARGGARGRAECAVRPVPCGDEGPV</sequence>
<keyword evidence="2" id="KW-1185">Reference proteome</keyword>
<protein>
    <submittedName>
        <fullName evidence="1">Uncharacterized protein</fullName>
    </submittedName>
</protein>
<evidence type="ECO:0000313" key="2">
    <source>
        <dbReference type="Proteomes" id="UP000724584"/>
    </source>
</evidence>
<accession>A0ACB7P9L0</accession>
<reference evidence="1 2" key="1">
    <citation type="journal article" date="2021" name="Nat. Commun.">
        <title>Genetic determinants of endophytism in the Arabidopsis root mycobiome.</title>
        <authorList>
            <person name="Mesny F."/>
            <person name="Miyauchi S."/>
            <person name="Thiergart T."/>
            <person name="Pickel B."/>
            <person name="Atanasova L."/>
            <person name="Karlsson M."/>
            <person name="Huettel B."/>
            <person name="Barry K.W."/>
            <person name="Haridas S."/>
            <person name="Chen C."/>
            <person name="Bauer D."/>
            <person name="Andreopoulos W."/>
            <person name="Pangilinan J."/>
            <person name="LaButti K."/>
            <person name="Riley R."/>
            <person name="Lipzen A."/>
            <person name="Clum A."/>
            <person name="Drula E."/>
            <person name="Henrissat B."/>
            <person name="Kohler A."/>
            <person name="Grigoriev I.V."/>
            <person name="Martin F.M."/>
            <person name="Hacquard S."/>
        </authorList>
    </citation>
    <scope>NUCLEOTIDE SEQUENCE [LARGE SCALE GENOMIC DNA]</scope>
    <source>
        <strain evidence="1 2">MPI-SDFR-AT-0079</strain>
    </source>
</reference>
<proteinExistence type="predicted"/>